<dbReference type="Proteomes" id="UP000576393">
    <property type="component" value="Unassembled WGS sequence"/>
</dbReference>
<proteinExistence type="predicted"/>
<dbReference type="InterPro" id="IPR018711">
    <property type="entry name" value="NAGPA"/>
</dbReference>
<gene>
    <name evidence="3" type="ORF">HDA43_001533</name>
</gene>
<feature type="chain" id="PRO_5032613371" evidence="1">
    <location>
        <begin position="24"/>
        <end position="488"/>
    </location>
</feature>
<name>A0A852UWD5_9ACTN</name>
<dbReference type="PANTHER" id="PTHR40446">
    <property type="entry name" value="N-ACETYLGLUCOSAMINE-1-PHOSPHODIESTER ALPHA-N-ACETYLGLUCOSAMINIDASE"/>
    <property type="match status" value="1"/>
</dbReference>
<dbReference type="AlphaFoldDB" id="A0A852UWD5"/>
<evidence type="ECO:0000256" key="1">
    <source>
        <dbReference type="SAM" id="SignalP"/>
    </source>
</evidence>
<organism evidence="3 4">
    <name type="scientific">Streptosporangium sandarakinum</name>
    <dbReference type="NCBI Taxonomy" id="1260955"/>
    <lineage>
        <taxon>Bacteria</taxon>
        <taxon>Bacillati</taxon>
        <taxon>Actinomycetota</taxon>
        <taxon>Actinomycetes</taxon>
        <taxon>Streptosporangiales</taxon>
        <taxon>Streptosporangiaceae</taxon>
        <taxon>Streptosporangium</taxon>
    </lineage>
</organism>
<evidence type="ECO:0000313" key="4">
    <source>
        <dbReference type="Proteomes" id="UP000576393"/>
    </source>
</evidence>
<evidence type="ECO:0000259" key="2">
    <source>
        <dbReference type="Pfam" id="PF09992"/>
    </source>
</evidence>
<evidence type="ECO:0000313" key="3">
    <source>
        <dbReference type="EMBL" id="NYF39374.1"/>
    </source>
</evidence>
<comment type="caution">
    <text evidence="3">The sequence shown here is derived from an EMBL/GenBank/DDBJ whole genome shotgun (WGS) entry which is preliminary data.</text>
</comment>
<reference evidence="3 4" key="1">
    <citation type="submission" date="2020-07" db="EMBL/GenBank/DDBJ databases">
        <title>Sequencing the genomes of 1000 actinobacteria strains.</title>
        <authorList>
            <person name="Klenk H.-P."/>
        </authorList>
    </citation>
    <scope>NUCLEOTIDE SEQUENCE [LARGE SCALE GENOMIC DNA]</scope>
    <source>
        <strain evidence="3 4">DSM 45763</strain>
    </source>
</reference>
<feature type="signal peptide" evidence="1">
    <location>
        <begin position="1"/>
        <end position="23"/>
    </location>
</feature>
<dbReference type="Pfam" id="PF09992">
    <property type="entry name" value="NAGPA"/>
    <property type="match status" value="1"/>
</dbReference>
<keyword evidence="1" id="KW-0732">Signal</keyword>
<keyword evidence="4" id="KW-1185">Reference proteome</keyword>
<feature type="domain" description="Phosphodiester glycosidase" evidence="2">
    <location>
        <begin position="304"/>
        <end position="486"/>
    </location>
</feature>
<dbReference type="EMBL" id="JACCCO010000001">
    <property type="protein sequence ID" value="NYF39374.1"/>
    <property type="molecule type" value="Genomic_DNA"/>
</dbReference>
<accession>A0A852UWD5</accession>
<dbReference type="PANTHER" id="PTHR40446:SF2">
    <property type="entry name" value="N-ACETYLGLUCOSAMINE-1-PHOSPHODIESTER ALPHA-N-ACETYLGLUCOSAMINIDASE"/>
    <property type="match status" value="1"/>
</dbReference>
<sequence length="488" mass="51032">MSRRITVGLSAIALAATAVPAHADQTNLTLPTSAFPLGQEQSRPLVKNQREVTRGVRLFDLAHGRSTQGWTVSLLMPNGHDDGTLQAAQLKADEASAAGFTPAVVRIVQPAAADAPAVERYMVRIGQWTLKQRAEADKMVKDLKEAGIKAKADYLADDGAETTGPWKMHVLMVDPRLFRGSFKTSVGVSVAKRETTSSMAKHLGAIAGVNGGFFNIHTPKQLQGDPVGVSVVGGRLLSEAVAGRSGLVLNGRRARITELKSVTTAASSDGSRVEIKGINRAAGPDDLVLYTPEFGAKTAADGGAEVVIDAQGRVVTREAGGAVPRESSVLHGTGSMAEWLLSHALDGSTMRIDNKVIDLRTGKGVPLTPETYIMGGGVGLVRNGRVQITAKADGQASVNMMLRRHPRTLVGVGRSGGLIVATVDGRDPGVSVGASMVEAAQLMRWLGAKQALNLDGGGSSAMVVGRKVVNRPSDGAERTVGDALFITP</sequence>
<dbReference type="RefSeq" id="WP_179819040.1">
    <property type="nucleotide sequence ID" value="NZ_JACCCO010000001.1"/>
</dbReference>
<protein>
    <submittedName>
        <fullName evidence="3">Exopolysaccharide biosynthesis protein</fullName>
    </submittedName>
</protein>